<proteinExistence type="predicted"/>
<keyword evidence="2" id="KW-1185">Reference proteome</keyword>
<organism evidence="1 2">
    <name type="scientific">Pseudomyxococcus hansupus</name>
    <dbReference type="NCBI Taxonomy" id="1297742"/>
    <lineage>
        <taxon>Bacteria</taxon>
        <taxon>Pseudomonadati</taxon>
        <taxon>Myxococcota</taxon>
        <taxon>Myxococcia</taxon>
        <taxon>Myxococcales</taxon>
        <taxon>Cystobacterineae</taxon>
        <taxon>Myxococcaceae</taxon>
        <taxon>Pseudomyxococcus</taxon>
    </lineage>
</organism>
<sequence>MPDGGGRAARLTVEEAPRVGWRFRVAEAGVMGGTLVAFHVTHGRRAAVSS</sequence>
<dbReference type="Proteomes" id="UP000009026">
    <property type="component" value="Chromosome"/>
</dbReference>
<dbReference type="EMBL" id="CP012109">
    <property type="protein sequence ID" value="AKQ65393.1"/>
    <property type="molecule type" value="Genomic_DNA"/>
</dbReference>
<dbReference type="KEGG" id="mym:A176_002305"/>
<gene>
    <name evidence="1" type="ORF">A176_002305</name>
</gene>
<protein>
    <submittedName>
        <fullName evidence="1">Uncharacterized protein</fullName>
    </submittedName>
</protein>
<evidence type="ECO:0000313" key="2">
    <source>
        <dbReference type="Proteomes" id="UP000009026"/>
    </source>
</evidence>
<evidence type="ECO:0000313" key="1">
    <source>
        <dbReference type="EMBL" id="AKQ65393.1"/>
    </source>
</evidence>
<accession>A0A0H4WUX1</accession>
<name>A0A0H4WUX1_9BACT</name>
<reference evidence="1 2" key="1">
    <citation type="journal article" date="2016" name="PLoS ONE">
        <title>Complete Genome Sequence and Comparative Genomics of a Novel Myxobacterium Myxococcus hansupus.</title>
        <authorList>
            <person name="Sharma G."/>
            <person name="Narwani T."/>
            <person name="Subramanian S."/>
        </authorList>
    </citation>
    <scope>NUCLEOTIDE SEQUENCE [LARGE SCALE GENOMIC DNA]</scope>
    <source>
        <strain evidence="2">mixupus</strain>
    </source>
</reference>
<dbReference type="STRING" id="1297742.A176_002305"/>
<dbReference type="RefSeq" id="WP_002636657.1">
    <property type="nucleotide sequence ID" value="NZ_CP012109.1"/>
</dbReference>
<dbReference type="AlphaFoldDB" id="A0A0H4WUX1"/>
<dbReference type="PATRIC" id="fig|1297742.4.peg.2325"/>